<sequence length="299" mass="32574">MTQRLQLPDGRTMEYAILGGQGALPLIFLHGTPGSWIPAPGLEATCKQKGIPLITFCRAGYGDSSRQAGRRVVDAVKDVQALLDHLGYKKCIVGGWSGGGPHALACAARLPACAAVVALATVAPYDAEGLDWLAGQGQDNVEETQMSQKGEQVLREYLRPQYDEMLKATTAETLQILSSIFPDVDKKCLLENEEMAEFWEKGLQQALKKGIDGVVDDDLAFIEPWGFDLAEIKRPVLVYHGNLDLMCPYAHGHWVAGHIPAQHVTRNLKEGQGHLSIWLGKEGEMLDTLVSLANKTTTC</sequence>
<feature type="domain" description="AB hydrolase-1" evidence="1">
    <location>
        <begin position="25"/>
        <end position="280"/>
    </location>
</feature>
<dbReference type="OrthoDB" id="294702at2759"/>
<evidence type="ECO:0000313" key="3">
    <source>
        <dbReference type="Proteomes" id="UP000799767"/>
    </source>
</evidence>
<dbReference type="InterPro" id="IPR029058">
    <property type="entry name" value="AB_hydrolase_fold"/>
</dbReference>
<dbReference type="GeneID" id="54473377"/>
<accession>A0A6A6Q6P9</accession>
<evidence type="ECO:0000259" key="1">
    <source>
        <dbReference type="Pfam" id="PF00561"/>
    </source>
</evidence>
<dbReference type="Proteomes" id="UP000799767">
    <property type="component" value="Unassembled WGS sequence"/>
</dbReference>
<dbReference type="EMBL" id="MU001631">
    <property type="protein sequence ID" value="KAF2487751.1"/>
    <property type="molecule type" value="Genomic_DNA"/>
</dbReference>
<proteinExistence type="predicted"/>
<reference evidence="2" key="1">
    <citation type="journal article" date="2020" name="Stud. Mycol.">
        <title>101 Dothideomycetes genomes: a test case for predicting lifestyles and emergence of pathogens.</title>
        <authorList>
            <person name="Haridas S."/>
            <person name="Albert R."/>
            <person name="Binder M."/>
            <person name="Bloem J."/>
            <person name="Labutti K."/>
            <person name="Salamov A."/>
            <person name="Andreopoulos B."/>
            <person name="Baker S."/>
            <person name="Barry K."/>
            <person name="Bills G."/>
            <person name="Bluhm B."/>
            <person name="Cannon C."/>
            <person name="Castanera R."/>
            <person name="Culley D."/>
            <person name="Daum C."/>
            <person name="Ezra D."/>
            <person name="Gonzalez J."/>
            <person name="Henrissat B."/>
            <person name="Kuo A."/>
            <person name="Liang C."/>
            <person name="Lipzen A."/>
            <person name="Lutzoni F."/>
            <person name="Magnuson J."/>
            <person name="Mondo S."/>
            <person name="Nolan M."/>
            <person name="Ohm R."/>
            <person name="Pangilinan J."/>
            <person name="Park H.-J."/>
            <person name="Ramirez L."/>
            <person name="Alfaro M."/>
            <person name="Sun H."/>
            <person name="Tritt A."/>
            <person name="Yoshinaga Y."/>
            <person name="Zwiers L.-H."/>
            <person name="Turgeon B."/>
            <person name="Goodwin S."/>
            <person name="Spatafora J."/>
            <person name="Crous P."/>
            <person name="Grigoriev I."/>
        </authorList>
    </citation>
    <scope>NUCLEOTIDE SEQUENCE</scope>
    <source>
        <strain evidence="2">CBS 113389</strain>
    </source>
</reference>
<dbReference type="Pfam" id="PF00561">
    <property type="entry name" value="Abhydrolase_1"/>
    <property type="match status" value="1"/>
</dbReference>
<keyword evidence="2" id="KW-0378">Hydrolase</keyword>
<dbReference type="AlphaFoldDB" id="A0A6A6Q6P9"/>
<evidence type="ECO:0000313" key="2">
    <source>
        <dbReference type="EMBL" id="KAF2487751.1"/>
    </source>
</evidence>
<dbReference type="SUPFAM" id="SSF53474">
    <property type="entry name" value="alpha/beta-Hydrolases"/>
    <property type="match status" value="1"/>
</dbReference>
<dbReference type="InterPro" id="IPR000073">
    <property type="entry name" value="AB_hydrolase_1"/>
</dbReference>
<organism evidence="2 3">
    <name type="scientific">Neohortaea acidophila</name>
    <dbReference type="NCBI Taxonomy" id="245834"/>
    <lineage>
        <taxon>Eukaryota</taxon>
        <taxon>Fungi</taxon>
        <taxon>Dikarya</taxon>
        <taxon>Ascomycota</taxon>
        <taxon>Pezizomycotina</taxon>
        <taxon>Dothideomycetes</taxon>
        <taxon>Dothideomycetidae</taxon>
        <taxon>Mycosphaerellales</taxon>
        <taxon>Teratosphaeriaceae</taxon>
        <taxon>Neohortaea</taxon>
    </lineage>
</organism>
<dbReference type="Gene3D" id="3.40.50.1820">
    <property type="entry name" value="alpha/beta hydrolase"/>
    <property type="match status" value="1"/>
</dbReference>
<gene>
    <name evidence="2" type="ORF">BDY17DRAFT_289611</name>
</gene>
<dbReference type="GO" id="GO:0016787">
    <property type="term" value="F:hydrolase activity"/>
    <property type="evidence" value="ECO:0007669"/>
    <property type="project" value="UniProtKB-KW"/>
</dbReference>
<name>A0A6A6Q6P9_9PEZI</name>
<dbReference type="PANTHER" id="PTHR43433:SF5">
    <property type="entry name" value="AB HYDROLASE-1 DOMAIN-CONTAINING PROTEIN"/>
    <property type="match status" value="1"/>
</dbReference>
<dbReference type="RefSeq" id="XP_033594320.1">
    <property type="nucleotide sequence ID" value="XM_033732375.1"/>
</dbReference>
<dbReference type="InterPro" id="IPR050471">
    <property type="entry name" value="AB_hydrolase"/>
</dbReference>
<protein>
    <submittedName>
        <fullName evidence="2">Alpha/Beta hydrolase protein</fullName>
    </submittedName>
</protein>
<keyword evidence="3" id="KW-1185">Reference proteome</keyword>
<dbReference type="PANTHER" id="PTHR43433">
    <property type="entry name" value="HYDROLASE, ALPHA/BETA FOLD FAMILY PROTEIN"/>
    <property type="match status" value="1"/>
</dbReference>